<keyword evidence="1" id="KW-1133">Transmembrane helix</keyword>
<comment type="caution">
    <text evidence="2">The sequence shown here is derived from an EMBL/GenBank/DDBJ whole genome shotgun (WGS) entry which is preliminary data.</text>
</comment>
<protein>
    <recommendedName>
        <fullName evidence="4">Type II secretion system protein GspF domain-containing protein</fullName>
    </recommendedName>
</protein>
<gene>
    <name evidence="2" type="ORF">BM613_12675</name>
</gene>
<reference evidence="2 3" key="1">
    <citation type="submission" date="2016-11" db="EMBL/GenBank/DDBJ databases">
        <title>Comparative genomics of Acidibacillus ferroxidans species.</title>
        <authorList>
            <person name="Oliveira G."/>
            <person name="Nunes G."/>
            <person name="Oliveira R."/>
            <person name="Araujo F."/>
            <person name="Salim A."/>
            <person name="Scholte L."/>
            <person name="Morais D."/>
            <person name="Nancucheo I."/>
            <person name="Johnson D.B."/>
            <person name="Grail B."/>
            <person name="Bittencourt J."/>
            <person name="Valadares R."/>
        </authorList>
    </citation>
    <scope>NUCLEOTIDE SEQUENCE [LARGE SCALE GENOMIC DNA]</scope>
    <source>
        <strain evidence="2 3">Y002</strain>
    </source>
</reference>
<dbReference type="OrthoDB" id="9970475at2"/>
<sequence>MLALLFLLIPLGFVWAGWPIVAKVDTYVGDTFYRVQREYRVINEKTVIKKIKTLSYTYIESVIPKDWLRKLDHILTLAGVSNKYSALDVLLFQAIVVGGMGFLDVWAKKTSPILLLFLTVAVVTTPWRRFGANIQKRRLSAAEQIRGIKRRFVTLLRRGTVLEEALWQIARESSGDFGVVFRRRMQESRTRPLSEALNDLQREFKVAELTRFVQAVRAADANSVHGLADIIEKQAREEAARMDDFIQKRKAVVQNRMRMFAALSFLYTLAFGGYFTWQILSQYFLSHTLIGL</sequence>
<proteinExistence type="predicted"/>
<organism evidence="2 3">
    <name type="scientific">Sulfoacidibacillus thermotolerans</name>
    <name type="common">Acidibacillus sulfuroxidans</name>
    <dbReference type="NCBI Taxonomy" id="1765684"/>
    <lineage>
        <taxon>Bacteria</taxon>
        <taxon>Bacillati</taxon>
        <taxon>Bacillota</taxon>
        <taxon>Bacilli</taxon>
        <taxon>Bacillales</taxon>
        <taxon>Alicyclobacillaceae</taxon>
        <taxon>Sulfoacidibacillus</taxon>
    </lineage>
</organism>
<evidence type="ECO:0000256" key="1">
    <source>
        <dbReference type="SAM" id="Phobius"/>
    </source>
</evidence>
<feature type="transmembrane region" description="Helical" evidence="1">
    <location>
        <begin position="259"/>
        <end position="280"/>
    </location>
</feature>
<evidence type="ECO:0000313" key="2">
    <source>
        <dbReference type="EMBL" id="PWI56629.1"/>
    </source>
</evidence>
<accession>A0A2U3D5S4</accession>
<dbReference type="AlphaFoldDB" id="A0A2U3D5S4"/>
<evidence type="ECO:0008006" key="4">
    <source>
        <dbReference type="Google" id="ProtNLM"/>
    </source>
</evidence>
<dbReference type="RefSeq" id="WP_109431579.1">
    <property type="nucleotide sequence ID" value="NZ_MPDK01000032.1"/>
</dbReference>
<feature type="transmembrane region" description="Helical" evidence="1">
    <location>
        <begin position="113"/>
        <end position="130"/>
    </location>
</feature>
<keyword evidence="1" id="KW-0812">Transmembrane</keyword>
<evidence type="ECO:0000313" key="3">
    <source>
        <dbReference type="Proteomes" id="UP000245380"/>
    </source>
</evidence>
<name>A0A2U3D5S4_SULT2</name>
<dbReference type="EMBL" id="MPDK01000032">
    <property type="protein sequence ID" value="PWI56629.1"/>
    <property type="molecule type" value="Genomic_DNA"/>
</dbReference>
<keyword evidence="3" id="KW-1185">Reference proteome</keyword>
<keyword evidence="1" id="KW-0472">Membrane</keyword>
<dbReference type="Proteomes" id="UP000245380">
    <property type="component" value="Unassembled WGS sequence"/>
</dbReference>